<feature type="transmembrane region" description="Helical" evidence="6">
    <location>
        <begin position="12"/>
        <end position="31"/>
    </location>
</feature>
<accession>M0EHG7</accession>
<dbReference type="STRING" id="1227466.C464_09697"/>
<dbReference type="PATRIC" id="fig|1227466.3.peg.1945"/>
<proteinExistence type="predicted"/>
<dbReference type="EMBL" id="AOJL01000036">
    <property type="protein sequence ID" value="ELZ47195.1"/>
    <property type="molecule type" value="Genomic_DNA"/>
</dbReference>
<keyword evidence="3 6" id="KW-0812">Transmembrane</keyword>
<comment type="subcellular location">
    <subcellularLocation>
        <location evidence="1">Cell membrane</location>
        <topology evidence="1">Multi-pass membrane protein</topology>
    </subcellularLocation>
</comment>
<dbReference type="Proteomes" id="UP000011509">
    <property type="component" value="Unassembled WGS sequence"/>
</dbReference>
<feature type="transmembrane region" description="Helical" evidence="6">
    <location>
        <begin position="37"/>
        <end position="54"/>
    </location>
</feature>
<name>M0EHG7_9EURY</name>
<feature type="transmembrane region" description="Helical" evidence="6">
    <location>
        <begin position="410"/>
        <end position="429"/>
    </location>
</feature>
<feature type="transmembrane region" description="Helical" evidence="6">
    <location>
        <begin position="435"/>
        <end position="452"/>
    </location>
</feature>
<dbReference type="InterPro" id="IPR002797">
    <property type="entry name" value="Polysacc_synth"/>
</dbReference>
<feature type="transmembrane region" description="Helical" evidence="6">
    <location>
        <begin position="168"/>
        <end position="187"/>
    </location>
</feature>
<feature type="transmembrane region" description="Helical" evidence="6">
    <location>
        <begin position="112"/>
        <end position="132"/>
    </location>
</feature>
<dbReference type="RefSeq" id="WP_006113470.1">
    <property type="nucleotide sequence ID" value="NZ_AOJL01000036.1"/>
</dbReference>
<dbReference type="OrthoDB" id="112053at2157"/>
<keyword evidence="2" id="KW-1003">Cell membrane</keyword>
<feature type="transmembrane region" description="Helical" evidence="6">
    <location>
        <begin position="287"/>
        <end position="309"/>
    </location>
</feature>
<evidence type="ECO:0000313" key="7">
    <source>
        <dbReference type="EMBL" id="ELZ47195.1"/>
    </source>
</evidence>
<reference evidence="7 8" key="1">
    <citation type="journal article" date="2014" name="PLoS Genet.">
        <title>Phylogenetically driven sequencing of extremely halophilic archaea reveals strategies for static and dynamic osmo-response.</title>
        <authorList>
            <person name="Becker E.A."/>
            <person name="Seitzer P.M."/>
            <person name="Tritt A."/>
            <person name="Larsen D."/>
            <person name="Krusor M."/>
            <person name="Yao A.I."/>
            <person name="Wu D."/>
            <person name="Madern D."/>
            <person name="Eisen J.A."/>
            <person name="Darling A.E."/>
            <person name="Facciotti M.T."/>
        </authorList>
    </citation>
    <scope>NUCLEOTIDE SEQUENCE [LARGE SCALE GENOMIC DNA]</scope>
    <source>
        <strain evidence="7 8">DSM 10284</strain>
    </source>
</reference>
<dbReference type="PANTHER" id="PTHR30250">
    <property type="entry name" value="PST FAMILY PREDICTED COLANIC ACID TRANSPORTER"/>
    <property type="match status" value="1"/>
</dbReference>
<evidence type="ECO:0000256" key="3">
    <source>
        <dbReference type="ARBA" id="ARBA00022692"/>
    </source>
</evidence>
<gene>
    <name evidence="7" type="ORF">C464_09697</name>
</gene>
<sequence>MELGQKSVIHFVSQFAATIAGFLATIFLARVLGADTLGTYFLVIAVLTWVKMFSTMGITRSVSKRISETDEPGEFLTAGLLIQITSVVIVSLSILLFRGPLQEYTGYSNIEVLIVLLLSGSFFGFITSLLVGEGLAHVAGALNPLDRIIRTIVQLTLVVLGFELLGLFLGYIVASVIAATVGIYFVAAKLEYPEKRHFISIWSYAKYSWIGNFSNRSLASMDTIVLGLFVTSDLIGIYEIAWNVASVLAVFGVSINQTLFPEISSLDEEASEEVADLAQTGVAYSGLFLIPGLIGGSVLGEVILSVYSAEFRQGYVVLVVLILARLISTYKSQFTNVIDAINRPDVTFRVDGVFVTANIVLNIVLVYLYGWIGAAVATAVSALLGALLSYDALVRLTEFRFPIAEVSKQVVSAFIMGIFIYAGAEFIAYELVPSLFLIPIGALIYFAVLLVISRRFRTIVRNNAPDRVHPFN</sequence>
<dbReference type="PANTHER" id="PTHR30250:SF28">
    <property type="entry name" value="POLYSACCHARIDE BIOSYNTHESIS PROTEIN"/>
    <property type="match status" value="1"/>
</dbReference>
<keyword evidence="4 6" id="KW-1133">Transmembrane helix</keyword>
<feature type="transmembrane region" description="Helical" evidence="6">
    <location>
        <begin position="75"/>
        <end position="97"/>
    </location>
</feature>
<dbReference type="GO" id="GO:0005886">
    <property type="term" value="C:plasma membrane"/>
    <property type="evidence" value="ECO:0007669"/>
    <property type="project" value="UniProtKB-SubCell"/>
</dbReference>
<keyword evidence="8" id="KW-1185">Reference proteome</keyword>
<comment type="caution">
    <text evidence="7">The sequence shown here is derived from an EMBL/GenBank/DDBJ whole genome shotgun (WGS) entry which is preliminary data.</text>
</comment>
<keyword evidence="5 6" id="KW-0472">Membrane</keyword>
<feature type="transmembrane region" description="Helical" evidence="6">
    <location>
        <begin position="315"/>
        <end position="334"/>
    </location>
</feature>
<dbReference type="Pfam" id="PF01943">
    <property type="entry name" value="Polysacc_synt"/>
    <property type="match status" value="1"/>
</dbReference>
<evidence type="ECO:0000256" key="5">
    <source>
        <dbReference type="ARBA" id="ARBA00023136"/>
    </source>
</evidence>
<evidence type="ECO:0000256" key="2">
    <source>
        <dbReference type="ARBA" id="ARBA00022475"/>
    </source>
</evidence>
<evidence type="ECO:0000256" key="4">
    <source>
        <dbReference type="ARBA" id="ARBA00022989"/>
    </source>
</evidence>
<evidence type="ECO:0000256" key="1">
    <source>
        <dbReference type="ARBA" id="ARBA00004651"/>
    </source>
</evidence>
<dbReference type="InterPro" id="IPR050833">
    <property type="entry name" value="Poly_Biosynth_Transport"/>
</dbReference>
<dbReference type="AlphaFoldDB" id="M0EHG7"/>
<organism evidence="7 8">
    <name type="scientific">Halorubrum coriense DSM 10284</name>
    <dbReference type="NCBI Taxonomy" id="1227466"/>
    <lineage>
        <taxon>Archaea</taxon>
        <taxon>Methanobacteriati</taxon>
        <taxon>Methanobacteriota</taxon>
        <taxon>Stenosarchaea group</taxon>
        <taxon>Halobacteria</taxon>
        <taxon>Halobacteriales</taxon>
        <taxon>Haloferacaceae</taxon>
        <taxon>Halorubrum</taxon>
    </lineage>
</organism>
<evidence type="ECO:0000256" key="6">
    <source>
        <dbReference type="SAM" id="Phobius"/>
    </source>
</evidence>
<protein>
    <submittedName>
        <fullName evidence="7">Polysaccharide biosynthesis protein</fullName>
    </submittedName>
</protein>
<evidence type="ECO:0000313" key="8">
    <source>
        <dbReference type="Proteomes" id="UP000011509"/>
    </source>
</evidence>
<feature type="transmembrane region" description="Helical" evidence="6">
    <location>
        <begin position="371"/>
        <end position="390"/>
    </location>
</feature>